<proteinExistence type="predicted"/>
<dbReference type="Proteomes" id="UP000887565">
    <property type="component" value="Unplaced"/>
</dbReference>
<accession>A0A915L0F6</accession>
<reference evidence="3" key="1">
    <citation type="submission" date="2022-11" db="UniProtKB">
        <authorList>
            <consortium name="WormBaseParasite"/>
        </authorList>
    </citation>
    <scope>IDENTIFICATION</scope>
</reference>
<dbReference type="WBParaSite" id="nRc.2.0.1.t43243-RA">
    <property type="protein sequence ID" value="nRc.2.0.1.t43243-RA"/>
    <property type="gene ID" value="nRc.2.0.1.g43243"/>
</dbReference>
<keyword evidence="2" id="KW-1185">Reference proteome</keyword>
<keyword evidence="1" id="KW-0472">Membrane</keyword>
<evidence type="ECO:0000313" key="2">
    <source>
        <dbReference type="Proteomes" id="UP000887565"/>
    </source>
</evidence>
<keyword evidence="1" id="KW-0812">Transmembrane</keyword>
<protein>
    <submittedName>
        <fullName evidence="3">Uncharacterized protein</fullName>
    </submittedName>
</protein>
<feature type="transmembrane region" description="Helical" evidence="1">
    <location>
        <begin position="131"/>
        <end position="150"/>
    </location>
</feature>
<evidence type="ECO:0000313" key="3">
    <source>
        <dbReference type="WBParaSite" id="nRc.2.0.1.t43243-RA"/>
    </source>
</evidence>
<dbReference type="AlphaFoldDB" id="A0A915L0F6"/>
<sequence length="184" mass="21219">MSIMDENDTRLALVQSTAIVNKLSVFILQYLLSRFAKLNSMSPPSPLFIIFLLLLFVASPVVTQYKLDRYNEQFFTNSKKLEDALITTMIIEIKFIKARTNRTNLPGVRHILPQLLMIDLFTIYWRKRCKLLFHLVGILSILVQIDYIAATMTASLALNMYTMGVNASMQMLCLENSYVEKQLR</sequence>
<name>A0A915L0F6_ROMCU</name>
<feature type="transmembrane region" description="Helical" evidence="1">
    <location>
        <begin position="44"/>
        <end position="63"/>
    </location>
</feature>
<feature type="transmembrane region" description="Helical" evidence="1">
    <location>
        <begin position="12"/>
        <end position="32"/>
    </location>
</feature>
<organism evidence="2 3">
    <name type="scientific">Romanomermis culicivorax</name>
    <name type="common">Nematode worm</name>
    <dbReference type="NCBI Taxonomy" id="13658"/>
    <lineage>
        <taxon>Eukaryota</taxon>
        <taxon>Metazoa</taxon>
        <taxon>Ecdysozoa</taxon>
        <taxon>Nematoda</taxon>
        <taxon>Enoplea</taxon>
        <taxon>Dorylaimia</taxon>
        <taxon>Mermithida</taxon>
        <taxon>Mermithoidea</taxon>
        <taxon>Mermithidae</taxon>
        <taxon>Romanomermis</taxon>
    </lineage>
</organism>
<keyword evidence="1" id="KW-1133">Transmembrane helix</keyword>
<evidence type="ECO:0000256" key="1">
    <source>
        <dbReference type="SAM" id="Phobius"/>
    </source>
</evidence>